<evidence type="ECO:0000256" key="1">
    <source>
        <dbReference type="SAM" id="MobiDB-lite"/>
    </source>
</evidence>
<evidence type="ECO:0000313" key="3">
    <source>
        <dbReference type="Proteomes" id="UP000324800"/>
    </source>
</evidence>
<dbReference type="Proteomes" id="UP000324800">
    <property type="component" value="Unassembled WGS sequence"/>
</dbReference>
<gene>
    <name evidence="2" type="ORF">EZS28_015070</name>
</gene>
<reference evidence="2 3" key="1">
    <citation type="submission" date="2019-03" db="EMBL/GenBank/DDBJ databases">
        <title>Single cell metagenomics reveals metabolic interactions within the superorganism composed of flagellate Streblomastix strix and complex community of Bacteroidetes bacteria on its surface.</title>
        <authorList>
            <person name="Treitli S.C."/>
            <person name="Kolisko M."/>
            <person name="Husnik F."/>
            <person name="Keeling P."/>
            <person name="Hampl V."/>
        </authorList>
    </citation>
    <scope>NUCLEOTIDE SEQUENCE [LARGE SCALE GENOMIC DNA]</scope>
    <source>
        <strain evidence="2">ST1C</strain>
    </source>
</reference>
<feature type="region of interest" description="Disordered" evidence="1">
    <location>
        <begin position="1"/>
        <end position="26"/>
    </location>
</feature>
<accession>A0A5J4W3D4</accession>
<organism evidence="2 3">
    <name type="scientific">Streblomastix strix</name>
    <dbReference type="NCBI Taxonomy" id="222440"/>
    <lineage>
        <taxon>Eukaryota</taxon>
        <taxon>Metamonada</taxon>
        <taxon>Preaxostyla</taxon>
        <taxon>Oxymonadida</taxon>
        <taxon>Streblomastigidae</taxon>
        <taxon>Streblomastix</taxon>
    </lineage>
</organism>
<dbReference type="AlphaFoldDB" id="A0A5J4W3D4"/>
<proteinExistence type="predicted"/>
<protein>
    <submittedName>
        <fullName evidence="2">Uncharacterized protein</fullName>
    </submittedName>
</protein>
<name>A0A5J4W3D4_9EUKA</name>
<comment type="caution">
    <text evidence="2">The sequence shown here is derived from an EMBL/GenBank/DDBJ whole genome shotgun (WGS) entry which is preliminary data.</text>
</comment>
<sequence>MVQPDIHDKESDQEMEKDAGYESVEQIDRRFPFQEARFERDETNNQTMRDEHFTGPLLYTSPINSPNRIITIPCVRVQEQPLYLYNSAIWNQRFNNIYLHNNETNNATNKIDDRDQNNQLR</sequence>
<evidence type="ECO:0000313" key="2">
    <source>
        <dbReference type="EMBL" id="KAA6389397.1"/>
    </source>
</evidence>
<dbReference type="EMBL" id="SNRW01003602">
    <property type="protein sequence ID" value="KAA6389397.1"/>
    <property type="molecule type" value="Genomic_DNA"/>
</dbReference>